<gene>
    <name evidence="2" type="ORF">UFOPK1440_00440</name>
</gene>
<dbReference type="EMBL" id="CAEZSP010000014">
    <property type="protein sequence ID" value="CAB4540671.1"/>
    <property type="molecule type" value="Genomic_DNA"/>
</dbReference>
<organism evidence="2">
    <name type="scientific">freshwater metagenome</name>
    <dbReference type="NCBI Taxonomy" id="449393"/>
    <lineage>
        <taxon>unclassified sequences</taxon>
        <taxon>metagenomes</taxon>
        <taxon>ecological metagenomes</taxon>
    </lineage>
</organism>
<dbReference type="AlphaFoldDB" id="A0A6J6BNN3"/>
<evidence type="ECO:0000313" key="2">
    <source>
        <dbReference type="EMBL" id="CAB4540671.1"/>
    </source>
</evidence>
<dbReference type="PANTHER" id="PTHR36974">
    <property type="entry name" value="MEMBRANE PROTEIN-RELATED"/>
    <property type="match status" value="1"/>
</dbReference>
<reference evidence="2" key="1">
    <citation type="submission" date="2020-05" db="EMBL/GenBank/DDBJ databases">
        <authorList>
            <person name="Chiriac C."/>
            <person name="Salcher M."/>
            <person name="Ghai R."/>
            <person name="Kavagutti S V."/>
        </authorList>
    </citation>
    <scope>NUCLEOTIDE SEQUENCE</scope>
</reference>
<sequence length="134" mass="14841">MADQKLRRIMGYILLGAGVGHFIFPSPLDAIVPTALPGDPRIYTYLSGIAEIAIGLALLSPLSAQLFGKSLRLWGAYGALGLFIAVYPANINMAIEWSDRPMPEPLIAYARLPFQFFLFFLAWKLIKSLKQRSV</sequence>
<protein>
    <submittedName>
        <fullName evidence="2">Unannotated protein</fullName>
    </submittedName>
</protein>
<keyword evidence="1" id="KW-1133">Transmembrane helix</keyword>
<feature type="transmembrane region" description="Helical" evidence="1">
    <location>
        <begin position="42"/>
        <end position="62"/>
    </location>
</feature>
<feature type="transmembrane region" description="Helical" evidence="1">
    <location>
        <begin position="107"/>
        <end position="126"/>
    </location>
</feature>
<dbReference type="PANTHER" id="PTHR36974:SF1">
    <property type="entry name" value="DOXX FAMILY MEMBRANE PROTEIN"/>
    <property type="match status" value="1"/>
</dbReference>
<feature type="transmembrane region" description="Helical" evidence="1">
    <location>
        <begin position="74"/>
        <end position="95"/>
    </location>
</feature>
<proteinExistence type="predicted"/>
<evidence type="ECO:0000256" key="1">
    <source>
        <dbReference type="SAM" id="Phobius"/>
    </source>
</evidence>
<accession>A0A6J6BNN3</accession>
<keyword evidence="1" id="KW-0472">Membrane</keyword>
<keyword evidence="1" id="KW-0812">Transmembrane</keyword>
<name>A0A6J6BNN3_9ZZZZ</name>
<feature type="transmembrane region" description="Helical" evidence="1">
    <location>
        <begin position="12"/>
        <end position="36"/>
    </location>
</feature>